<evidence type="ECO:0000256" key="1">
    <source>
        <dbReference type="SAM" id="Phobius"/>
    </source>
</evidence>
<sequence length="97" mass="11209">MGARLSDESEEFQCSGESEVLVGWGFQMGMVIVSSTFWVIFYVWLIFLGIPDWFVWILAVYLDWKFGKWMGHQSERTPSLIRFFRCLLMGDKGGAAI</sequence>
<keyword evidence="1" id="KW-0472">Membrane</keyword>
<dbReference type="EMBL" id="JBBNAG010000008">
    <property type="protein sequence ID" value="KAK9112463.1"/>
    <property type="molecule type" value="Genomic_DNA"/>
</dbReference>
<dbReference type="AlphaFoldDB" id="A0AAP0NMQ2"/>
<keyword evidence="1" id="KW-0812">Transmembrane</keyword>
<keyword evidence="1" id="KW-1133">Transmembrane helix</keyword>
<accession>A0AAP0NMQ2</accession>
<keyword evidence="3" id="KW-1185">Reference proteome</keyword>
<comment type="caution">
    <text evidence="2">The sequence shown here is derived from an EMBL/GenBank/DDBJ whole genome shotgun (WGS) entry which is preliminary data.</text>
</comment>
<name>A0AAP0NMQ2_9MAGN</name>
<evidence type="ECO:0000313" key="3">
    <source>
        <dbReference type="Proteomes" id="UP001419268"/>
    </source>
</evidence>
<gene>
    <name evidence="2" type="ORF">Scep_019982</name>
</gene>
<feature type="transmembrane region" description="Helical" evidence="1">
    <location>
        <begin position="37"/>
        <end position="62"/>
    </location>
</feature>
<proteinExistence type="predicted"/>
<reference evidence="2 3" key="1">
    <citation type="submission" date="2024-01" db="EMBL/GenBank/DDBJ databases">
        <title>Genome assemblies of Stephania.</title>
        <authorList>
            <person name="Yang L."/>
        </authorList>
    </citation>
    <scope>NUCLEOTIDE SEQUENCE [LARGE SCALE GENOMIC DNA]</scope>
    <source>
        <strain evidence="2">JXDWG</strain>
        <tissue evidence="2">Leaf</tissue>
    </source>
</reference>
<protein>
    <submittedName>
        <fullName evidence="2">Uncharacterized protein</fullName>
    </submittedName>
</protein>
<organism evidence="2 3">
    <name type="scientific">Stephania cephalantha</name>
    <dbReference type="NCBI Taxonomy" id="152367"/>
    <lineage>
        <taxon>Eukaryota</taxon>
        <taxon>Viridiplantae</taxon>
        <taxon>Streptophyta</taxon>
        <taxon>Embryophyta</taxon>
        <taxon>Tracheophyta</taxon>
        <taxon>Spermatophyta</taxon>
        <taxon>Magnoliopsida</taxon>
        <taxon>Ranunculales</taxon>
        <taxon>Menispermaceae</taxon>
        <taxon>Menispermoideae</taxon>
        <taxon>Cissampelideae</taxon>
        <taxon>Stephania</taxon>
    </lineage>
</organism>
<dbReference type="Proteomes" id="UP001419268">
    <property type="component" value="Unassembled WGS sequence"/>
</dbReference>
<evidence type="ECO:0000313" key="2">
    <source>
        <dbReference type="EMBL" id="KAK9112463.1"/>
    </source>
</evidence>